<dbReference type="AlphaFoldDB" id="A0A6J4NQB9"/>
<evidence type="ECO:0000313" key="2">
    <source>
        <dbReference type="EMBL" id="CAA9390763.1"/>
    </source>
</evidence>
<feature type="region of interest" description="Disordered" evidence="1">
    <location>
        <begin position="1"/>
        <end position="33"/>
    </location>
</feature>
<reference evidence="2" key="1">
    <citation type="submission" date="2020-02" db="EMBL/GenBank/DDBJ databases">
        <authorList>
            <person name="Meier V. D."/>
        </authorList>
    </citation>
    <scope>NUCLEOTIDE SEQUENCE</scope>
    <source>
        <strain evidence="2">AVDCRST_MAG03</strain>
    </source>
</reference>
<dbReference type="EMBL" id="CADCUT010000034">
    <property type="protein sequence ID" value="CAA9390763.1"/>
    <property type="molecule type" value="Genomic_DNA"/>
</dbReference>
<feature type="compositionally biased region" description="Basic and acidic residues" evidence="1">
    <location>
        <begin position="1"/>
        <end position="11"/>
    </location>
</feature>
<feature type="non-terminal residue" evidence="2">
    <location>
        <position position="33"/>
    </location>
</feature>
<proteinExistence type="predicted"/>
<sequence length="33" mass="3651">EDEQGPREAVRQRASVRVRGDDPADGEEVGTRL</sequence>
<gene>
    <name evidence="2" type="ORF">AVDCRST_MAG03-508</name>
</gene>
<name>A0A6J4NQB9_9ACTN</name>
<accession>A0A6J4NQB9</accession>
<organism evidence="2">
    <name type="scientific">uncultured Rubrobacteraceae bacterium</name>
    <dbReference type="NCBI Taxonomy" id="349277"/>
    <lineage>
        <taxon>Bacteria</taxon>
        <taxon>Bacillati</taxon>
        <taxon>Actinomycetota</taxon>
        <taxon>Rubrobacteria</taxon>
        <taxon>Rubrobacterales</taxon>
        <taxon>Rubrobacteraceae</taxon>
        <taxon>environmental samples</taxon>
    </lineage>
</organism>
<feature type="compositionally biased region" description="Acidic residues" evidence="1">
    <location>
        <begin position="23"/>
        <end position="33"/>
    </location>
</feature>
<feature type="non-terminal residue" evidence="2">
    <location>
        <position position="1"/>
    </location>
</feature>
<protein>
    <submittedName>
        <fullName evidence="2">Uncharacterized protein</fullName>
    </submittedName>
</protein>
<evidence type="ECO:0000256" key="1">
    <source>
        <dbReference type="SAM" id="MobiDB-lite"/>
    </source>
</evidence>